<feature type="transmembrane region" description="Helical" evidence="2">
    <location>
        <begin position="6"/>
        <end position="27"/>
    </location>
</feature>
<dbReference type="EMBL" id="JBBKAM010000002">
    <property type="protein sequence ID" value="MEJ8642833.1"/>
    <property type="molecule type" value="Genomic_DNA"/>
</dbReference>
<protein>
    <submittedName>
        <fullName evidence="3">Uncharacterized protein</fullName>
    </submittedName>
</protein>
<sequence>MSLTGTPFFASVIALTAIAVILPLAVWSKVRGPAVVRTAPRALMVVFAQVTAVAVVFVAVNRAEHFYASWAICSAPARTSRPRPTSARTGSAGRRPRRRRGCARTSSRWRASAGGSRRPSSTARSPESRATSWCGCRRSTTTRPTRTRSSRWSS</sequence>
<keyword evidence="2" id="KW-0472">Membrane</keyword>
<keyword evidence="2" id="KW-1133">Transmembrane helix</keyword>
<feature type="region of interest" description="Disordered" evidence="1">
    <location>
        <begin position="77"/>
        <end position="154"/>
    </location>
</feature>
<comment type="caution">
    <text evidence="3">The sequence shown here is derived from an EMBL/GenBank/DDBJ whole genome shotgun (WGS) entry which is preliminary data.</text>
</comment>
<feature type="transmembrane region" description="Helical" evidence="2">
    <location>
        <begin position="39"/>
        <end position="60"/>
    </location>
</feature>
<feature type="compositionally biased region" description="Basic residues" evidence="1">
    <location>
        <begin position="145"/>
        <end position="154"/>
    </location>
</feature>
<evidence type="ECO:0000256" key="1">
    <source>
        <dbReference type="SAM" id="MobiDB-lite"/>
    </source>
</evidence>
<proteinExistence type="predicted"/>
<feature type="compositionally biased region" description="Low complexity" evidence="1">
    <location>
        <begin position="103"/>
        <end position="144"/>
    </location>
</feature>
<feature type="compositionally biased region" description="Low complexity" evidence="1">
    <location>
        <begin position="77"/>
        <end position="93"/>
    </location>
</feature>
<organism evidence="3 4">
    <name type="scientific">Streptomyces caledonius</name>
    <dbReference type="NCBI Taxonomy" id="3134107"/>
    <lineage>
        <taxon>Bacteria</taxon>
        <taxon>Bacillati</taxon>
        <taxon>Actinomycetota</taxon>
        <taxon>Actinomycetes</taxon>
        <taxon>Kitasatosporales</taxon>
        <taxon>Streptomycetaceae</taxon>
        <taxon>Streptomyces</taxon>
    </lineage>
</organism>
<reference evidence="3 4" key="1">
    <citation type="submission" date="2024-03" db="EMBL/GenBank/DDBJ databases">
        <title>Novel Streptomyces species of biotechnological and ecological value are a feature of Machair soil.</title>
        <authorList>
            <person name="Prole J.R."/>
            <person name="Goodfellow M."/>
            <person name="Allenby N."/>
            <person name="Ward A.C."/>
        </authorList>
    </citation>
    <scope>NUCLEOTIDE SEQUENCE [LARGE SCALE GENOMIC DNA]</scope>
    <source>
        <strain evidence="3 4">MS1.HAVA.3</strain>
    </source>
</reference>
<evidence type="ECO:0000313" key="4">
    <source>
        <dbReference type="Proteomes" id="UP001382904"/>
    </source>
</evidence>
<keyword evidence="4" id="KW-1185">Reference proteome</keyword>
<dbReference type="Proteomes" id="UP001382904">
    <property type="component" value="Unassembled WGS sequence"/>
</dbReference>
<accession>A0ABU8U6R0</accession>
<evidence type="ECO:0000313" key="3">
    <source>
        <dbReference type="EMBL" id="MEJ8642833.1"/>
    </source>
</evidence>
<evidence type="ECO:0000256" key="2">
    <source>
        <dbReference type="SAM" id="Phobius"/>
    </source>
</evidence>
<name>A0ABU8U6R0_9ACTN</name>
<keyword evidence="2" id="KW-0812">Transmembrane</keyword>
<gene>
    <name evidence="3" type="ORF">WKI68_18460</name>
</gene>